<evidence type="ECO:0000313" key="4">
    <source>
        <dbReference type="RefSeq" id="XP_030077616.1"/>
    </source>
</evidence>
<feature type="compositionally biased region" description="Polar residues" evidence="1">
    <location>
        <begin position="662"/>
        <end position="673"/>
    </location>
</feature>
<dbReference type="AlphaFoldDB" id="A0A6P7ZUL8"/>
<dbReference type="FunCoup" id="A0A6P7ZUL8">
    <property type="interactions" value="218"/>
</dbReference>
<feature type="region of interest" description="Disordered" evidence="1">
    <location>
        <begin position="660"/>
        <end position="694"/>
    </location>
</feature>
<feature type="compositionally biased region" description="Polar residues" evidence="1">
    <location>
        <begin position="633"/>
        <end position="642"/>
    </location>
</feature>
<dbReference type="GeneID" id="115482170"/>
<protein>
    <submittedName>
        <fullName evidence="4">Uncharacterized protein C17orf53 homolog isoform X1</fullName>
    </submittedName>
</protein>
<feature type="compositionally biased region" description="Polar residues" evidence="1">
    <location>
        <begin position="317"/>
        <end position="333"/>
    </location>
</feature>
<feature type="compositionally biased region" description="Polar residues" evidence="1">
    <location>
        <begin position="369"/>
        <end position="380"/>
    </location>
</feature>
<dbReference type="InParanoid" id="A0A6P7ZUL8"/>
<evidence type="ECO:0000256" key="1">
    <source>
        <dbReference type="SAM" id="MobiDB-lite"/>
    </source>
</evidence>
<feature type="region of interest" description="Disordered" evidence="1">
    <location>
        <begin position="621"/>
        <end position="644"/>
    </location>
</feature>
<dbReference type="OrthoDB" id="21443at2759"/>
<dbReference type="Pfam" id="PF15072">
    <property type="entry name" value="HROB"/>
    <property type="match status" value="1"/>
</dbReference>
<proteinExistence type="predicted"/>
<dbReference type="KEGG" id="muo:115482170"/>
<reference evidence="4" key="1">
    <citation type="submission" date="2025-08" db="UniProtKB">
        <authorList>
            <consortium name="RefSeq"/>
        </authorList>
    </citation>
    <scope>IDENTIFICATION</scope>
</reference>
<feature type="region of interest" description="Disordered" evidence="1">
    <location>
        <begin position="369"/>
        <end position="390"/>
    </location>
</feature>
<sequence>MGEAGEARTGGERTEAWSLQKLFAVEEEFEDEDFLSAVKDVETTSGPGLSVNKYLRPIASSLQAPDRILSTPHRPLDDSINKLSPVLGLQNPSKSSVGTSLLRRSTHCLRPMSNPVLNFTDTEESWTLKCTVSASSSKNCISHAGDQQPPCSSNAKFTSKSAPLAYLGKVVDLESEDALFLSACTEVGPEPGRVEHENAHRLQESASQVRIRDDGANDSIVTKKLCVAGQMAPFRLRTSGIVQRQDTQLAQMSTHNISEIPSLSTSLNLRPSTVGGCQHSLPFTSRATVPVTSTLTPTNTTLVRTVGMVYQAAKPIHSSSHQPGTGLSSSNSHRGLVPFPSSIRSPQPFLAAGRTSRLPAPQMPTQISPRLPSNSFQQPHTLKPHTEPPTAILRTPCSIAGPGTLQSPVLTNHLVQLVTAANKTPQTDSWDLLQAKTRRFPGPAGILPQQHGGKNLEEILISTPHKPTHGALAKFHSEEASSSPLLADESFGRGPWSTMKAELGLDENDPCCFLRTYSVVMVLRKAVLKQLPKNKVPQMAVMLKSLTHATVDASAVFKDPTGEIQGTVHHMLLEERENDLKAGAVLLLQQVGVFSPSLRNHYLNVTPNNLVKVYLPDSDSSIQVPQKRENGTRQDTPTSGRTVTLKAQRECTQAPLHPGQLVMSSSRNTSMSHKSVAGPSEQAAGEWGTDDLDGLLGELPEDYFSCMESS</sequence>
<dbReference type="GO" id="GO:0000725">
    <property type="term" value="P:recombinational repair"/>
    <property type="evidence" value="ECO:0007669"/>
    <property type="project" value="InterPro"/>
</dbReference>
<dbReference type="CTD" id="78995"/>
<feature type="region of interest" description="Disordered" evidence="1">
    <location>
        <begin position="316"/>
        <end position="348"/>
    </location>
</feature>
<dbReference type="InterPro" id="IPR058570">
    <property type="entry name" value="HROB_OB"/>
</dbReference>
<dbReference type="RefSeq" id="XP_030077616.1">
    <property type="nucleotide sequence ID" value="XM_030221756.1"/>
</dbReference>
<evidence type="ECO:0000313" key="3">
    <source>
        <dbReference type="Proteomes" id="UP000515156"/>
    </source>
</evidence>
<organism evidence="3 4">
    <name type="scientific">Microcaecilia unicolor</name>
    <dbReference type="NCBI Taxonomy" id="1415580"/>
    <lineage>
        <taxon>Eukaryota</taxon>
        <taxon>Metazoa</taxon>
        <taxon>Chordata</taxon>
        <taxon>Craniata</taxon>
        <taxon>Vertebrata</taxon>
        <taxon>Euteleostomi</taxon>
        <taxon>Amphibia</taxon>
        <taxon>Gymnophiona</taxon>
        <taxon>Siphonopidae</taxon>
        <taxon>Microcaecilia</taxon>
    </lineage>
</organism>
<dbReference type="PANTHER" id="PTHR14523">
    <property type="entry name" value="UNCHARACTERIZED PROTEIN C17ORF53 HOMOLOG"/>
    <property type="match status" value="1"/>
</dbReference>
<feature type="domain" description="Homologous recombination OB-fold protein OB-fold" evidence="2">
    <location>
        <begin position="534"/>
        <end position="617"/>
    </location>
</feature>
<accession>A0A6P7ZUL8</accession>
<name>A0A6P7ZUL8_9AMPH</name>
<dbReference type="Proteomes" id="UP000515156">
    <property type="component" value="Chromosome 12"/>
</dbReference>
<gene>
    <name evidence="4" type="primary">C12H17orf53</name>
</gene>
<keyword evidence="3" id="KW-1185">Reference proteome</keyword>
<dbReference type="InterPro" id="IPR028045">
    <property type="entry name" value="HROB"/>
</dbReference>
<evidence type="ECO:0000259" key="2">
    <source>
        <dbReference type="Pfam" id="PF15072"/>
    </source>
</evidence>
<dbReference type="PANTHER" id="PTHR14523:SF1">
    <property type="entry name" value="HOMOLOGOUS RECOMBINATION OB-FOLD PROTEIN"/>
    <property type="match status" value="1"/>
</dbReference>